<dbReference type="PANTHER" id="PTHR33221:SF5">
    <property type="entry name" value="HTH-TYPE TRANSCRIPTIONAL REGULATOR ISCR"/>
    <property type="match status" value="1"/>
</dbReference>
<dbReference type="InterPro" id="IPR000944">
    <property type="entry name" value="Tscrpt_reg_Rrf2"/>
</dbReference>
<organism evidence="2 3">
    <name type="scientific">Hyphomicrobium album</name>
    <dbReference type="NCBI Taxonomy" id="2665159"/>
    <lineage>
        <taxon>Bacteria</taxon>
        <taxon>Pseudomonadati</taxon>
        <taxon>Pseudomonadota</taxon>
        <taxon>Alphaproteobacteria</taxon>
        <taxon>Hyphomicrobiales</taxon>
        <taxon>Hyphomicrobiaceae</taxon>
        <taxon>Hyphomicrobium</taxon>
    </lineage>
</organism>
<dbReference type="GO" id="GO:0003700">
    <property type="term" value="F:DNA-binding transcription factor activity"/>
    <property type="evidence" value="ECO:0007669"/>
    <property type="project" value="TreeGrafter"/>
</dbReference>
<comment type="caution">
    <text evidence="2">The sequence shown here is derived from an EMBL/GenBank/DDBJ whole genome shotgun (WGS) entry which is preliminary data.</text>
</comment>
<name>A0A6I3KJA2_9HYPH</name>
<dbReference type="EMBL" id="WMBQ01000001">
    <property type="protein sequence ID" value="MTD93812.1"/>
    <property type="molecule type" value="Genomic_DNA"/>
</dbReference>
<dbReference type="PROSITE" id="PS01332">
    <property type="entry name" value="HTH_RRF2_1"/>
    <property type="match status" value="1"/>
</dbReference>
<dbReference type="PANTHER" id="PTHR33221">
    <property type="entry name" value="WINGED HELIX-TURN-HELIX TRANSCRIPTIONAL REGULATOR, RRF2 FAMILY"/>
    <property type="match status" value="1"/>
</dbReference>
<reference evidence="2 3" key="1">
    <citation type="submission" date="2019-11" db="EMBL/GenBank/DDBJ databases">
        <title>Identification of a novel strain.</title>
        <authorList>
            <person name="Xu Q."/>
            <person name="Wang G."/>
        </authorList>
    </citation>
    <scope>NUCLEOTIDE SEQUENCE [LARGE SCALE GENOMIC DNA]</scope>
    <source>
        <strain evidence="3">xq</strain>
    </source>
</reference>
<dbReference type="GO" id="GO:0003677">
    <property type="term" value="F:DNA binding"/>
    <property type="evidence" value="ECO:0007669"/>
    <property type="project" value="UniProtKB-KW"/>
</dbReference>
<dbReference type="SUPFAM" id="SSF46785">
    <property type="entry name" value="Winged helix' DNA-binding domain"/>
    <property type="match status" value="1"/>
</dbReference>
<dbReference type="InterPro" id="IPR036390">
    <property type="entry name" value="WH_DNA-bd_sf"/>
</dbReference>
<proteinExistence type="predicted"/>
<dbReference type="GO" id="GO:0005829">
    <property type="term" value="C:cytosol"/>
    <property type="evidence" value="ECO:0007669"/>
    <property type="project" value="TreeGrafter"/>
</dbReference>
<dbReference type="NCBIfam" id="TIGR00738">
    <property type="entry name" value="rrf2_super"/>
    <property type="match status" value="1"/>
</dbReference>
<keyword evidence="3" id="KW-1185">Reference proteome</keyword>
<evidence type="ECO:0000313" key="2">
    <source>
        <dbReference type="EMBL" id="MTD93812.1"/>
    </source>
</evidence>
<accession>A0A6I3KJA2</accession>
<evidence type="ECO:0000256" key="1">
    <source>
        <dbReference type="ARBA" id="ARBA00023125"/>
    </source>
</evidence>
<dbReference type="Proteomes" id="UP000440694">
    <property type="component" value="Unassembled WGS sequence"/>
</dbReference>
<dbReference type="Gene3D" id="1.10.10.10">
    <property type="entry name" value="Winged helix-like DNA-binding domain superfamily/Winged helix DNA-binding domain"/>
    <property type="match status" value="1"/>
</dbReference>
<evidence type="ECO:0000313" key="3">
    <source>
        <dbReference type="Proteomes" id="UP000440694"/>
    </source>
</evidence>
<gene>
    <name evidence="2" type="ORF">GIW81_05625</name>
</gene>
<sequence length="146" mass="15957">MAMADLAKFGAVSAVPLSAIAQRQNLSLAYLEQIFLRLRRAGLVASARGRSGGYVLARPADAIHIDEIMKAVEEETRLTRCLDAEIGCLNERRCLTHGLWHALGAHILAFLSNVSLQEVIDGIPVGKLADERPTATQQREPELMAR</sequence>
<dbReference type="InterPro" id="IPR030489">
    <property type="entry name" value="TR_Rrf2-type_CS"/>
</dbReference>
<dbReference type="InterPro" id="IPR036388">
    <property type="entry name" value="WH-like_DNA-bd_sf"/>
</dbReference>
<dbReference type="Pfam" id="PF02082">
    <property type="entry name" value="Rrf2"/>
    <property type="match status" value="1"/>
</dbReference>
<keyword evidence="1" id="KW-0238">DNA-binding</keyword>
<protein>
    <submittedName>
        <fullName evidence="2">Rrf2 family transcriptional regulator</fullName>
    </submittedName>
</protein>
<dbReference type="PROSITE" id="PS51197">
    <property type="entry name" value="HTH_RRF2_2"/>
    <property type="match status" value="1"/>
</dbReference>
<dbReference type="AlphaFoldDB" id="A0A6I3KJA2"/>